<dbReference type="SUPFAM" id="SSF46689">
    <property type="entry name" value="Homeodomain-like"/>
    <property type="match status" value="1"/>
</dbReference>
<evidence type="ECO:0008006" key="4">
    <source>
        <dbReference type="Google" id="ProtNLM"/>
    </source>
</evidence>
<gene>
    <name evidence="2" type="ORF">MA20_44410</name>
</gene>
<evidence type="ECO:0000313" key="2">
    <source>
        <dbReference type="EMBL" id="KGT73449.1"/>
    </source>
</evidence>
<dbReference type="Gene3D" id="1.10.10.10">
    <property type="entry name" value="Winged helix-like DNA-binding domain superfamily/Winged helix DNA-binding domain"/>
    <property type="match status" value="1"/>
</dbReference>
<evidence type="ECO:0000256" key="1">
    <source>
        <dbReference type="SAM" id="MobiDB-lite"/>
    </source>
</evidence>
<dbReference type="InterPro" id="IPR036388">
    <property type="entry name" value="WH-like_DNA-bd_sf"/>
</dbReference>
<accession>A0A0A3XJL3</accession>
<evidence type="ECO:0000313" key="3">
    <source>
        <dbReference type="Proteomes" id="UP000030377"/>
    </source>
</evidence>
<dbReference type="Proteomes" id="UP000030377">
    <property type="component" value="Unassembled WGS sequence"/>
</dbReference>
<comment type="caution">
    <text evidence="2">The sequence shown here is derived from an EMBL/GenBank/DDBJ whole genome shotgun (WGS) entry which is preliminary data.</text>
</comment>
<name>A0A0A3XJL3_BRAJP</name>
<dbReference type="Pfam" id="PF04255">
    <property type="entry name" value="DUF433"/>
    <property type="match status" value="1"/>
</dbReference>
<reference evidence="2 3" key="1">
    <citation type="submission" date="2014-09" db="EMBL/GenBank/DDBJ databases">
        <title>Draft genome of Bradyrhizobium japonicum Is-34.</title>
        <authorList>
            <person name="Tsurumaru H."/>
            <person name="Yamakawa T."/>
            <person name="Hashimoto S."/>
            <person name="Okizaki K."/>
            <person name="Kanesaki Y."/>
            <person name="Yoshikawa H."/>
            <person name="Yajima S."/>
        </authorList>
    </citation>
    <scope>NUCLEOTIDE SEQUENCE [LARGE SCALE GENOMIC DNA]</scope>
    <source>
        <strain evidence="2 3">Is-34</strain>
    </source>
</reference>
<dbReference type="InterPro" id="IPR007367">
    <property type="entry name" value="DUF433"/>
</dbReference>
<dbReference type="AlphaFoldDB" id="A0A0A3XJL3"/>
<feature type="compositionally biased region" description="Basic residues" evidence="1">
    <location>
        <begin position="209"/>
        <end position="220"/>
    </location>
</feature>
<dbReference type="PANTHER" id="PTHR34849:SF3">
    <property type="entry name" value="SSR2962 PROTEIN"/>
    <property type="match status" value="1"/>
</dbReference>
<sequence length="220" mass="25056">MSTETELLTTPEAAVVAGVDVRDVNRLIDERILPEDLYTNEDSRRVWAGACALIRFYYDAAPSLTAQERKYAIDTLCGEMNAKAVVRLIKTWRHKRPHWKIEHHFLTLNFDRFIADTLAEHDKLTRARTAVTEDPEILGGTPVIKGTRVPVYDVAASAAAGVPMRRLQETYPSLTRELIELAILYAKATPPRGRPRQVRRTMATSPSRKVLRRRRHEASR</sequence>
<proteinExistence type="predicted"/>
<dbReference type="InterPro" id="IPR009057">
    <property type="entry name" value="Homeodomain-like_sf"/>
</dbReference>
<protein>
    <recommendedName>
        <fullName evidence="4">DUF433 domain-containing protein</fullName>
    </recommendedName>
</protein>
<organism evidence="2 3">
    <name type="scientific">Bradyrhizobium japonicum</name>
    <dbReference type="NCBI Taxonomy" id="375"/>
    <lineage>
        <taxon>Bacteria</taxon>
        <taxon>Pseudomonadati</taxon>
        <taxon>Pseudomonadota</taxon>
        <taxon>Alphaproteobacteria</taxon>
        <taxon>Hyphomicrobiales</taxon>
        <taxon>Nitrobacteraceae</taxon>
        <taxon>Bradyrhizobium</taxon>
    </lineage>
</organism>
<feature type="region of interest" description="Disordered" evidence="1">
    <location>
        <begin position="190"/>
        <end position="220"/>
    </location>
</feature>
<dbReference type="PANTHER" id="PTHR34849">
    <property type="entry name" value="SSL5025 PROTEIN"/>
    <property type="match status" value="1"/>
</dbReference>
<dbReference type="EMBL" id="JRPN01000046">
    <property type="protein sequence ID" value="KGT73449.1"/>
    <property type="molecule type" value="Genomic_DNA"/>
</dbReference>